<evidence type="ECO:0000313" key="4">
    <source>
        <dbReference type="Proteomes" id="UP000193711"/>
    </source>
</evidence>
<accession>A0A1X7N2H2</accession>
<dbReference type="RefSeq" id="WP_085474974.1">
    <property type="nucleotide sequence ID" value="NZ_FXBM01000001.1"/>
</dbReference>
<sequence length="116" mass="13143">MSFEATVAIAQILPALLVAGVLGPILLGWRIEPPERFLFATQTVIVTAVEGVLIWFIMEDEPLPEGFTGFVWMAVMVTLLGVVFVAIAWARRSGAERQHEERLRTARKRRGRRRKR</sequence>
<evidence type="ECO:0000256" key="2">
    <source>
        <dbReference type="SAM" id="Phobius"/>
    </source>
</evidence>
<feature type="region of interest" description="Disordered" evidence="1">
    <location>
        <begin position="93"/>
        <end position="116"/>
    </location>
</feature>
<feature type="transmembrane region" description="Helical" evidence="2">
    <location>
        <begin position="6"/>
        <end position="27"/>
    </location>
</feature>
<name>A0A1X7N2H2_9MICO</name>
<keyword evidence="2" id="KW-0812">Transmembrane</keyword>
<keyword evidence="2" id="KW-0472">Membrane</keyword>
<reference evidence="4" key="1">
    <citation type="submission" date="2017-04" db="EMBL/GenBank/DDBJ databases">
        <authorList>
            <person name="Varghese N."/>
            <person name="Submissions S."/>
        </authorList>
    </citation>
    <scope>NUCLEOTIDE SEQUENCE [LARGE SCALE GENOMIC DNA]</scope>
    <source>
        <strain evidence="4">VKM Ac-2121</strain>
    </source>
</reference>
<gene>
    <name evidence="3" type="ORF">SAMN06295885_0451</name>
</gene>
<dbReference type="EMBL" id="FXBM01000001">
    <property type="protein sequence ID" value="SMH30648.1"/>
    <property type="molecule type" value="Genomic_DNA"/>
</dbReference>
<evidence type="ECO:0000313" key="3">
    <source>
        <dbReference type="EMBL" id="SMH30648.1"/>
    </source>
</evidence>
<evidence type="ECO:0000256" key="1">
    <source>
        <dbReference type="SAM" id="MobiDB-lite"/>
    </source>
</evidence>
<dbReference type="Proteomes" id="UP000193711">
    <property type="component" value="Unassembled WGS sequence"/>
</dbReference>
<organism evidence="3 4">
    <name type="scientific">Rathayibacter oskolensis</name>
    <dbReference type="NCBI Taxonomy" id="1891671"/>
    <lineage>
        <taxon>Bacteria</taxon>
        <taxon>Bacillati</taxon>
        <taxon>Actinomycetota</taxon>
        <taxon>Actinomycetes</taxon>
        <taxon>Micrococcales</taxon>
        <taxon>Microbacteriaceae</taxon>
        <taxon>Rathayibacter</taxon>
    </lineage>
</organism>
<protein>
    <submittedName>
        <fullName evidence="3">Uncharacterized protein</fullName>
    </submittedName>
</protein>
<proteinExistence type="predicted"/>
<dbReference type="AlphaFoldDB" id="A0A1X7N2H2"/>
<feature type="transmembrane region" description="Helical" evidence="2">
    <location>
        <begin position="70"/>
        <end position="90"/>
    </location>
</feature>
<feature type="compositionally biased region" description="Basic and acidic residues" evidence="1">
    <location>
        <begin position="93"/>
        <end position="104"/>
    </location>
</feature>
<feature type="compositionally biased region" description="Basic residues" evidence="1">
    <location>
        <begin position="105"/>
        <end position="116"/>
    </location>
</feature>
<dbReference type="STRING" id="1891671.SAMN06295885_0451"/>
<keyword evidence="2" id="KW-1133">Transmembrane helix</keyword>
<feature type="transmembrane region" description="Helical" evidence="2">
    <location>
        <begin position="39"/>
        <end position="58"/>
    </location>
</feature>
<keyword evidence="4" id="KW-1185">Reference proteome</keyword>